<evidence type="ECO:0000313" key="2">
    <source>
        <dbReference type="Proteomes" id="UP000252139"/>
    </source>
</evidence>
<dbReference type="AlphaFoldDB" id="A0A367IZY2"/>
<protein>
    <submittedName>
        <fullName evidence="1">Uncharacterized protein</fullName>
    </submittedName>
</protein>
<keyword evidence="2" id="KW-1185">Reference proteome</keyword>
<proteinExistence type="predicted"/>
<reference evidence="1 2" key="1">
    <citation type="journal article" date="2018" name="G3 (Bethesda)">
        <title>Phylogenetic and Phylogenomic Definition of Rhizopus Species.</title>
        <authorList>
            <person name="Gryganskyi A.P."/>
            <person name="Golan J."/>
            <person name="Dolatabadi S."/>
            <person name="Mondo S."/>
            <person name="Robb S."/>
            <person name="Idnurm A."/>
            <person name="Muszewska A."/>
            <person name="Steczkiewicz K."/>
            <person name="Masonjones S."/>
            <person name="Liao H.L."/>
            <person name="Gajdeczka M.T."/>
            <person name="Anike F."/>
            <person name="Vuek A."/>
            <person name="Anishchenko I.M."/>
            <person name="Voigt K."/>
            <person name="de Hoog G.S."/>
            <person name="Smith M.E."/>
            <person name="Heitman J."/>
            <person name="Vilgalys R."/>
            <person name="Stajich J.E."/>
        </authorList>
    </citation>
    <scope>NUCLEOTIDE SEQUENCE [LARGE SCALE GENOMIC DNA]</scope>
    <source>
        <strain evidence="1 2">CBS 357.93</strain>
    </source>
</reference>
<dbReference type="OrthoDB" id="2264921at2759"/>
<comment type="caution">
    <text evidence="1">The sequence shown here is derived from an EMBL/GenBank/DDBJ whole genome shotgun (WGS) entry which is preliminary data.</text>
</comment>
<gene>
    <name evidence="1" type="ORF">CU097_006986</name>
</gene>
<accession>A0A367IZY2</accession>
<organism evidence="1 2">
    <name type="scientific">Rhizopus azygosporus</name>
    <name type="common">Rhizopus microsporus var. azygosporus</name>
    <dbReference type="NCBI Taxonomy" id="86630"/>
    <lineage>
        <taxon>Eukaryota</taxon>
        <taxon>Fungi</taxon>
        <taxon>Fungi incertae sedis</taxon>
        <taxon>Mucoromycota</taxon>
        <taxon>Mucoromycotina</taxon>
        <taxon>Mucoromycetes</taxon>
        <taxon>Mucorales</taxon>
        <taxon>Mucorineae</taxon>
        <taxon>Rhizopodaceae</taxon>
        <taxon>Rhizopus</taxon>
    </lineage>
</organism>
<dbReference type="Proteomes" id="UP000252139">
    <property type="component" value="Unassembled WGS sequence"/>
</dbReference>
<evidence type="ECO:0000313" key="1">
    <source>
        <dbReference type="EMBL" id="RCH83129.1"/>
    </source>
</evidence>
<name>A0A367IZY2_RHIAZ</name>
<sequence>MYLSSCEYASKALRSKFFKDRLKLVLAPKAYINGLIANSSYLAEEDIKRIKIPLIQIIGFEAQLTISSVKDKGIFTAEVVFKLSFPTTKKEIEQGAISNIIKALSLTQVTISS</sequence>
<dbReference type="EMBL" id="PJQL01002765">
    <property type="protein sequence ID" value="RCH83129.1"/>
    <property type="molecule type" value="Genomic_DNA"/>
</dbReference>